<dbReference type="Proteomes" id="UP000226079">
    <property type="component" value="Unassembled WGS sequence"/>
</dbReference>
<evidence type="ECO:0000313" key="2">
    <source>
        <dbReference type="EMBL" id="PFG17711.1"/>
    </source>
</evidence>
<protein>
    <submittedName>
        <fullName evidence="2">Uncharacterized protein</fullName>
    </submittedName>
</protein>
<evidence type="ECO:0000256" key="1">
    <source>
        <dbReference type="SAM" id="Coils"/>
    </source>
</evidence>
<dbReference type="AlphaFoldDB" id="A0A2A9CUA5"/>
<evidence type="ECO:0000313" key="3">
    <source>
        <dbReference type="Proteomes" id="UP000226079"/>
    </source>
</evidence>
<dbReference type="EMBL" id="PDJC01000001">
    <property type="protein sequence ID" value="PFG17711.1"/>
    <property type="molecule type" value="Genomic_DNA"/>
</dbReference>
<reference evidence="2 3" key="1">
    <citation type="submission" date="2017-10" db="EMBL/GenBank/DDBJ databases">
        <title>Sequencing the genomes of 1000 actinobacteria strains.</title>
        <authorList>
            <person name="Klenk H.-P."/>
        </authorList>
    </citation>
    <scope>NUCLEOTIDE SEQUENCE [LARGE SCALE GENOMIC DNA]</scope>
    <source>
        <strain evidence="2 3">DSM 15597</strain>
    </source>
</reference>
<name>A0A2A9CUA5_9ACTN</name>
<dbReference type="RefSeq" id="WP_098461116.1">
    <property type="nucleotide sequence ID" value="NZ_PDJC01000001.1"/>
</dbReference>
<proteinExistence type="predicted"/>
<feature type="coiled-coil region" evidence="1">
    <location>
        <begin position="75"/>
        <end position="116"/>
    </location>
</feature>
<keyword evidence="1" id="KW-0175">Coiled coil</keyword>
<comment type="caution">
    <text evidence="2">The sequence shown here is derived from an EMBL/GenBank/DDBJ whole genome shotgun (WGS) entry which is preliminary data.</text>
</comment>
<accession>A0A2A9CUA5</accession>
<keyword evidence="3" id="KW-1185">Reference proteome</keyword>
<gene>
    <name evidence="2" type="ORF">ATK74_2284</name>
</gene>
<sequence>MLVSAALVAIATAFLGFWGAIASAVIAIGAGVFATVRAWGEVRETRFLLLSEQAADAFRSAAEVASFRLRTDRTIDEVIERNQGLQHSLDEARAEAGRLQLEVAQLRGDKAALRAELGRRMGLQEAQILALPTRGRDATLADLWDAQGFPTVVLLRALANPPGEGLDELRQA</sequence>
<organism evidence="2 3">
    <name type="scientific">Propionicimonas paludicola</name>
    <dbReference type="NCBI Taxonomy" id="185243"/>
    <lineage>
        <taxon>Bacteria</taxon>
        <taxon>Bacillati</taxon>
        <taxon>Actinomycetota</taxon>
        <taxon>Actinomycetes</taxon>
        <taxon>Propionibacteriales</taxon>
        <taxon>Nocardioidaceae</taxon>
        <taxon>Propionicimonas</taxon>
    </lineage>
</organism>